<name>A0ABQ5B094_9ASTR</name>
<keyword evidence="3" id="KW-1185">Reference proteome</keyword>
<evidence type="ECO:0000256" key="1">
    <source>
        <dbReference type="SAM" id="MobiDB-lite"/>
    </source>
</evidence>
<dbReference type="EMBL" id="BQNB010012725">
    <property type="protein sequence ID" value="GJT07122.1"/>
    <property type="molecule type" value="Genomic_DNA"/>
</dbReference>
<reference evidence="2" key="1">
    <citation type="journal article" date="2022" name="Int. J. Mol. Sci.">
        <title>Draft Genome of Tanacetum Coccineum: Genomic Comparison of Closely Related Tanacetum-Family Plants.</title>
        <authorList>
            <person name="Yamashiro T."/>
            <person name="Shiraishi A."/>
            <person name="Nakayama K."/>
            <person name="Satake H."/>
        </authorList>
    </citation>
    <scope>NUCLEOTIDE SEQUENCE</scope>
</reference>
<sequence>MERGFLSQKGSGGGRGVKEKNLNRNKTNTTSGIGLCTESDGTMNEDTSVVVAFAVKEVVTPSMVDMTVEKEKQSSLEDTTGLGSFPPLSTQGTTMAGNAPGKYSYANVMGKPSRKKLNFRTLFTPGGNGIDVVVPIESICAISERFANTAYGSFLGKRVEYPVVANYVRNCRIPYSLHNTNESRIKLEMRKRVS</sequence>
<feature type="compositionally biased region" description="Polar residues" evidence="1">
    <location>
        <begin position="76"/>
        <end position="96"/>
    </location>
</feature>
<feature type="region of interest" description="Disordered" evidence="1">
    <location>
        <begin position="71"/>
        <end position="96"/>
    </location>
</feature>
<comment type="caution">
    <text evidence="2">The sequence shown here is derived from an EMBL/GenBank/DDBJ whole genome shotgun (WGS) entry which is preliminary data.</text>
</comment>
<protein>
    <submittedName>
        <fullName evidence="2">Uncharacterized protein</fullName>
    </submittedName>
</protein>
<gene>
    <name evidence="2" type="ORF">Tco_0841584</name>
</gene>
<evidence type="ECO:0000313" key="2">
    <source>
        <dbReference type="EMBL" id="GJT07122.1"/>
    </source>
</evidence>
<accession>A0ABQ5B094</accession>
<feature type="region of interest" description="Disordered" evidence="1">
    <location>
        <begin position="1"/>
        <end position="30"/>
    </location>
</feature>
<proteinExistence type="predicted"/>
<organism evidence="2 3">
    <name type="scientific">Tanacetum coccineum</name>
    <dbReference type="NCBI Taxonomy" id="301880"/>
    <lineage>
        <taxon>Eukaryota</taxon>
        <taxon>Viridiplantae</taxon>
        <taxon>Streptophyta</taxon>
        <taxon>Embryophyta</taxon>
        <taxon>Tracheophyta</taxon>
        <taxon>Spermatophyta</taxon>
        <taxon>Magnoliopsida</taxon>
        <taxon>eudicotyledons</taxon>
        <taxon>Gunneridae</taxon>
        <taxon>Pentapetalae</taxon>
        <taxon>asterids</taxon>
        <taxon>campanulids</taxon>
        <taxon>Asterales</taxon>
        <taxon>Asteraceae</taxon>
        <taxon>Asteroideae</taxon>
        <taxon>Anthemideae</taxon>
        <taxon>Anthemidinae</taxon>
        <taxon>Tanacetum</taxon>
    </lineage>
</organism>
<evidence type="ECO:0000313" key="3">
    <source>
        <dbReference type="Proteomes" id="UP001151760"/>
    </source>
</evidence>
<reference evidence="2" key="2">
    <citation type="submission" date="2022-01" db="EMBL/GenBank/DDBJ databases">
        <authorList>
            <person name="Yamashiro T."/>
            <person name="Shiraishi A."/>
            <person name="Satake H."/>
            <person name="Nakayama K."/>
        </authorList>
    </citation>
    <scope>NUCLEOTIDE SEQUENCE</scope>
</reference>
<dbReference type="Proteomes" id="UP001151760">
    <property type="component" value="Unassembled WGS sequence"/>
</dbReference>